<proteinExistence type="predicted"/>
<dbReference type="RefSeq" id="WP_324179162.1">
    <property type="nucleotide sequence ID" value="NZ_BAABAW010000008.1"/>
</dbReference>
<sequence>MVFDINKSIEILQRTPLILESLLQGISKEWVENNEGENTWSAYDIVGHLIHGEKTDWIPRAKVILSKAENKTFDPFDRFAQMNKDQERTIEELLKEFKEIRSKNIEELKSFQINETKLSKKGIHPELGEVNLKELLSTWVVHDLGHISQISRVMAKQFKSEVGPWSAYLGILKK</sequence>
<keyword evidence="1" id="KW-0175">Coiled coil</keyword>
<feature type="coiled-coil region" evidence="1">
    <location>
        <begin position="76"/>
        <end position="103"/>
    </location>
</feature>
<dbReference type="EMBL" id="JAYKLX010000003">
    <property type="protein sequence ID" value="MEB3345128.1"/>
    <property type="molecule type" value="Genomic_DNA"/>
</dbReference>
<dbReference type="InterPro" id="IPR024775">
    <property type="entry name" value="DinB-like"/>
</dbReference>
<dbReference type="Gene3D" id="1.20.120.450">
    <property type="entry name" value="dinb family like domain"/>
    <property type="match status" value="1"/>
</dbReference>
<organism evidence="3 4">
    <name type="scientific">Aquimarina gracilis</name>
    <dbReference type="NCBI Taxonomy" id="874422"/>
    <lineage>
        <taxon>Bacteria</taxon>
        <taxon>Pseudomonadati</taxon>
        <taxon>Bacteroidota</taxon>
        <taxon>Flavobacteriia</taxon>
        <taxon>Flavobacteriales</taxon>
        <taxon>Flavobacteriaceae</taxon>
        <taxon>Aquimarina</taxon>
    </lineage>
</organism>
<name>A0ABU5ZT44_9FLAO</name>
<evidence type="ECO:0000313" key="3">
    <source>
        <dbReference type="EMBL" id="MEB3345128.1"/>
    </source>
</evidence>
<evidence type="ECO:0000256" key="1">
    <source>
        <dbReference type="SAM" id="Coils"/>
    </source>
</evidence>
<dbReference type="InterPro" id="IPR034660">
    <property type="entry name" value="DinB/YfiT-like"/>
</dbReference>
<accession>A0ABU5ZT44</accession>
<evidence type="ECO:0000313" key="4">
    <source>
        <dbReference type="Proteomes" id="UP001327027"/>
    </source>
</evidence>
<dbReference type="Pfam" id="PF12867">
    <property type="entry name" value="DinB_2"/>
    <property type="match status" value="1"/>
</dbReference>
<feature type="domain" description="DinB-like" evidence="2">
    <location>
        <begin position="12"/>
        <end position="150"/>
    </location>
</feature>
<comment type="caution">
    <text evidence="3">The sequence shown here is derived from an EMBL/GenBank/DDBJ whole genome shotgun (WGS) entry which is preliminary data.</text>
</comment>
<protein>
    <submittedName>
        <fullName evidence="3">DinB family protein</fullName>
    </submittedName>
</protein>
<dbReference type="SUPFAM" id="SSF109854">
    <property type="entry name" value="DinB/YfiT-like putative metalloenzymes"/>
    <property type="match status" value="1"/>
</dbReference>
<dbReference type="Proteomes" id="UP001327027">
    <property type="component" value="Unassembled WGS sequence"/>
</dbReference>
<evidence type="ECO:0000259" key="2">
    <source>
        <dbReference type="Pfam" id="PF12867"/>
    </source>
</evidence>
<reference evidence="3 4" key="1">
    <citation type="journal article" date="2013" name="Int. J. Syst. Evol. Microbiol.">
        <title>Aquimarina gracilis sp. nov., isolated from the gut microflora of a mussel, Mytilus coruscus, and emended description of Aquimarina spongiae.</title>
        <authorList>
            <person name="Park S.C."/>
            <person name="Choe H.N."/>
            <person name="Baik K.S."/>
            <person name="Seong C.N."/>
        </authorList>
    </citation>
    <scope>NUCLEOTIDE SEQUENCE [LARGE SCALE GENOMIC DNA]</scope>
    <source>
        <strain evidence="3 4">PSC32</strain>
    </source>
</reference>
<keyword evidence="4" id="KW-1185">Reference proteome</keyword>
<gene>
    <name evidence="3" type="ORF">U6A24_06645</name>
</gene>